<comment type="caution">
    <text evidence="2">The sequence shown here is derived from an EMBL/GenBank/DDBJ whole genome shotgun (WGS) entry which is preliminary data.</text>
</comment>
<proteinExistence type="predicted"/>
<accession>A0A8J5R1L6</accession>
<name>A0A8J5R1L6_ZIZPA</name>
<reference evidence="2" key="1">
    <citation type="journal article" date="2021" name="bioRxiv">
        <title>Whole Genome Assembly and Annotation of Northern Wild Rice, Zizania palustris L., Supports a Whole Genome Duplication in the Zizania Genus.</title>
        <authorList>
            <person name="Haas M."/>
            <person name="Kono T."/>
            <person name="Macchietto M."/>
            <person name="Millas R."/>
            <person name="McGilp L."/>
            <person name="Shao M."/>
            <person name="Duquette J."/>
            <person name="Hirsch C.N."/>
            <person name="Kimball J."/>
        </authorList>
    </citation>
    <scope>NUCLEOTIDE SEQUENCE</scope>
    <source>
        <tissue evidence="2">Fresh leaf tissue</tissue>
    </source>
</reference>
<protein>
    <submittedName>
        <fullName evidence="2">Uncharacterized protein</fullName>
    </submittedName>
</protein>
<dbReference type="OrthoDB" id="1723886at2759"/>
<evidence type="ECO:0000256" key="1">
    <source>
        <dbReference type="SAM" id="MobiDB-lite"/>
    </source>
</evidence>
<organism evidence="2 3">
    <name type="scientific">Zizania palustris</name>
    <name type="common">Northern wild rice</name>
    <dbReference type="NCBI Taxonomy" id="103762"/>
    <lineage>
        <taxon>Eukaryota</taxon>
        <taxon>Viridiplantae</taxon>
        <taxon>Streptophyta</taxon>
        <taxon>Embryophyta</taxon>
        <taxon>Tracheophyta</taxon>
        <taxon>Spermatophyta</taxon>
        <taxon>Magnoliopsida</taxon>
        <taxon>Liliopsida</taxon>
        <taxon>Poales</taxon>
        <taxon>Poaceae</taxon>
        <taxon>BOP clade</taxon>
        <taxon>Oryzoideae</taxon>
        <taxon>Oryzeae</taxon>
        <taxon>Zizaniinae</taxon>
        <taxon>Zizania</taxon>
    </lineage>
</organism>
<feature type="compositionally biased region" description="Basic residues" evidence="1">
    <location>
        <begin position="1"/>
        <end position="13"/>
    </location>
</feature>
<feature type="region of interest" description="Disordered" evidence="1">
    <location>
        <begin position="1"/>
        <end position="20"/>
    </location>
</feature>
<evidence type="ECO:0000313" key="3">
    <source>
        <dbReference type="Proteomes" id="UP000729402"/>
    </source>
</evidence>
<evidence type="ECO:0000313" key="2">
    <source>
        <dbReference type="EMBL" id="KAG8048935.1"/>
    </source>
</evidence>
<dbReference type="AlphaFoldDB" id="A0A8J5R1L6"/>
<dbReference type="EMBL" id="JAAALK010000289">
    <property type="protein sequence ID" value="KAG8048935.1"/>
    <property type="molecule type" value="Genomic_DNA"/>
</dbReference>
<reference evidence="2" key="2">
    <citation type="submission" date="2021-02" db="EMBL/GenBank/DDBJ databases">
        <authorList>
            <person name="Kimball J.A."/>
            <person name="Haas M.W."/>
            <person name="Macchietto M."/>
            <person name="Kono T."/>
            <person name="Duquette J."/>
            <person name="Shao M."/>
        </authorList>
    </citation>
    <scope>NUCLEOTIDE SEQUENCE</scope>
    <source>
        <tissue evidence="2">Fresh leaf tissue</tissue>
    </source>
</reference>
<sequence length="86" mass="10213">MNRERKSTKRKHRRDDGKGVIKRPEDFVREFCNKELDFIKMRTRLKVHKLPPAESLSSKLIFAIRISSTTDLHPQMRKILGRPQLT</sequence>
<keyword evidence="3" id="KW-1185">Reference proteome</keyword>
<dbReference type="Proteomes" id="UP000729402">
    <property type="component" value="Unassembled WGS sequence"/>
</dbReference>
<gene>
    <name evidence="2" type="ORF">GUJ93_ZPchr0009g280</name>
</gene>